<accession>A0A1A3C654</accession>
<sequence>MTTNTATQPVMAHGITPGAQLLDTDEHGTETTWRVHSVSRHPHHLDRVLLWAEDGTGRVVDAHISDWVRRVIEN</sequence>
<dbReference type="RefSeq" id="WP_065121619.1">
    <property type="nucleotide sequence ID" value="NZ_LZKQ01000186.1"/>
</dbReference>
<proteinExistence type="predicted"/>
<dbReference type="AlphaFoldDB" id="A0A1A3C654"/>
<organism evidence="1 2">
    <name type="scientific">Mycobacterium asiaticum</name>
    <dbReference type="NCBI Taxonomy" id="1790"/>
    <lineage>
        <taxon>Bacteria</taxon>
        <taxon>Bacillati</taxon>
        <taxon>Actinomycetota</taxon>
        <taxon>Actinomycetes</taxon>
        <taxon>Mycobacteriales</taxon>
        <taxon>Mycobacteriaceae</taxon>
        <taxon>Mycobacterium</taxon>
    </lineage>
</organism>
<dbReference type="OrthoDB" id="525039at2"/>
<evidence type="ECO:0000313" key="1">
    <source>
        <dbReference type="EMBL" id="OBI81817.1"/>
    </source>
</evidence>
<reference evidence="1 2" key="1">
    <citation type="submission" date="2016-06" db="EMBL/GenBank/DDBJ databases">
        <authorList>
            <person name="Kjaerup R.B."/>
            <person name="Dalgaard T.S."/>
            <person name="Juul-Madsen H.R."/>
        </authorList>
    </citation>
    <scope>NUCLEOTIDE SEQUENCE [LARGE SCALE GENOMIC DNA]</scope>
    <source>
        <strain evidence="1 2">1081914.2</strain>
    </source>
</reference>
<comment type="caution">
    <text evidence="1">The sequence shown here is derived from an EMBL/GenBank/DDBJ whole genome shotgun (WGS) entry which is preliminary data.</text>
</comment>
<dbReference type="EMBL" id="LZKQ01000186">
    <property type="protein sequence ID" value="OBI81817.1"/>
    <property type="molecule type" value="Genomic_DNA"/>
</dbReference>
<evidence type="ECO:0000313" key="2">
    <source>
        <dbReference type="Proteomes" id="UP000093795"/>
    </source>
</evidence>
<protein>
    <submittedName>
        <fullName evidence="1">Uncharacterized protein</fullName>
    </submittedName>
</protein>
<name>A0A1A3C654_MYCAS</name>
<gene>
    <name evidence="1" type="ORF">A9X01_23025</name>
</gene>
<dbReference type="Proteomes" id="UP000093795">
    <property type="component" value="Unassembled WGS sequence"/>
</dbReference>